<dbReference type="PANTHER" id="PTHR15241:SF304">
    <property type="entry name" value="RRM DOMAIN-CONTAINING PROTEIN"/>
    <property type="match status" value="1"/>
</dbReference>
<sequence length="99" mass="11547">MAASMKKSFEVFVSKVPWTVASKQMREYFGQFGTVKFCRLPFDKDTGFHKGFGWVAFQSEEEMNNVLQKDTHMLEGAKLTVVTNKRPLWQKNDKNDDYN</sequence>
<dbReference type="PANTHER" id="PTHR15241">
    <property type="entry name" value="TRANSFORMER-2-RELATED"/>
    <property type="match status" value="1"/>
</dbReference>
<organism evidence="3 4">
    <name type="scientific">Dicentrarchus labrax</name>
    <name type="common">European seabass</name>
    <name type="synonym">Morone labrax</name>
    <dbReference type="NCBI Taxonomy" id="13489"/>
    <lineage>
        <taxon>Eukaryota</taxon>
        <taxon>Metazoa</taxon>
        <taxon>Chordata</taxon>
        <taxon>Craniata</taxon>
        <taxon>Vertebrata</taxon>
        <taxon>Euteleostomi</taxon>
        <taxon>Actinopterygii</taxon>
        <taxon>Neopterygii</taxon>
        <taxon>Teleostei</taxon>
        <taxon>Neoteleostei</taxon>
        <taxon>Acanthomorphata</taxon>
        <taxon>Eupercaria</taxon>
        <taxon>Moronidae</taxon>
        <taxon>Dicentrarchus</taxon>
    </lineage>
</organism>
<reference evidence="3" key="1">
    <citation type="submission" date="2025-08" db="UniProtKB">
        <authorList>
            <consortium name="Ensembl"/>
        </authorList>
    </citation>
    <scope>IDENTIFICATION</scope>
</reference>
<dbReference type="Proteomes" id="UP000694389">
    <property type="component" value="Unassembled WGS sequence"/>
</dbReference>
<dbReference type="OrthoDB" id="6159137at2759"/>
<evidence type="ECO:0000313" key="3">
    <source>
        <dbReference type="Ensembl" id="ENSDLAP00005007975.1"/>
    </source>
</evidence>
<dbReference type="GeneTree" id="ENSGT00390000008624"/>
<dbReference type="SMART" id="SM00360">
    <property type="entry name" value="RRM"/>
    <property type="match status" value="1"/>
</dbReference>
<keyword evidence="4" id="KW-1185">Reference proteome</keyword>
<dbReference type="InterPro" id="IPR012677">
    <property type="entry name" value="Nucleotide-bd_a/b_plait_sf"/>
</dbReference>
<dbReference type="OMA" id="GFVMFSQ"/>
<accession>A0A8C4DS00</accession>
<dbReference type="Pfam" id="PF00076">
    <property type="entry name" value="RRM_1"/>
    <property type="match status" value="1"/>
</dbReference>
<dbReference type="GO" id="GO:0003723">
    <property type="term" value="F:RNA binding"/>
    <property type="evidence" value="ECO:0007669"/>
    <property type="project" value="UniProtKB-UniRule"/>
</dbReference>
<dbReference type="InterPro" id="IPR034152">
    <property type="entry name" value="SLIRP_RRM"/>
</dbReference>
<dbReference type="PROSITE" id="PS50102">
    <property type="entry name" value="RRM"/>
    <property type="match status" value="1"/>
</dbReference>
<feature type="domain" description="RRM" evidence="2">
    <location>
        <begin position="9"/>
        <end position="95"/>
    </location>
</feature>
<dbReference type="Ensembl" id="ENSDLAT00005008715.2">
    <property type="protein sequence ID" value="ENSDLAP00005007975.1"/>
    <property type="gene ID" value="ENSDLAG00005004163.2"/>
</dbReference>
<gene>
    <name evidence="3" type="primary">slirp</name>
</gene>
<proteinExistence type="predicted"/>
<evidence type="ECO:0000313" key="4">
    <source>
        <dbReference type="Proteomes" id="UP000694389"/>
    </source>
</evidence>
<dbReference type="CTD" id="81892"/>
<evidence type="ECO:0000259" key="2">
    <source>
        <dbReference type="PROSITE" id="PS50102"/>
    </source>
</evidence>
<dbReference type="RefSeq" id="XP_051252263.1">
    <property type="nucleotide sequence ID" value="XM_051396303.1"/>
</dbReference>
<dbReference type="Gene3D" id="3.30.70.330">
    <property type="match status" value="1"/>
</dbReference>
<reference evidence="3" key="2">
    <citation type="submission" date="2025-09" db="UniProtKB">
        <authorList>
            <consortium name="Ensembl"/>
        </authorList>
    </citation>
    <scope>IDENTIFICATION</scope>
</reference>
<protein>
    <submittedName>
        <fullName evidence="3">SRA stem-loop interacting RNA binding protein</fullName>
    </submittedName>
</protein>
<dbReference type="InterPro" id="IPR000504">
    <property type="entry name" value="RRM_dom"/>
</dbReference>
<dbReference type="SUPFAM" id="SSF54928">
    <property type="entry name" value="RNA-binding domain, RBD"/>
    <property type="match status" value="1"/>
</dbReference>
<evidence type="ECO:0000256" key="1">
    <source>
        <dbReference type="PROSITE-ProRule" id="PRU00176"/>
    </source>
</evidence>
<dbReference type="FunFam" id="3.30.70.330:FF:000494">
    <property type="entry name" value="28 kDa ribonucleoprotein, chloroplastic"/>
    <property type="match status" value="1"/>
</dbReference>
<dbReference type="AlphaFoldDB" id="A0A8C4DS00"/>
<dbReference type="GeneID" id="127361571"/>
<dbReference type="InterPro" id="IPR035979">
    <property type="entry name" value="RBD_domain_sf"/>
</dbReference>
<keyword evidence="1" id="KW-0694">RNA-binding</keyword>
<name>A0A8C4DS00_DICLA</name>
<dbReference type="CDD" id="cd12242">
    <property type="entry name" value="RRM_SLIRP"/>
    <property type="match status" value="1"/>
</dbReference>